<dbReference type="AlphaFoldDB" id="A0A8A8DG09"/>
<accession>A0A8A8DG09</accession>
<organism evidence="1 2">
    <name type="scientific">Burkholderia seminalis</name>
    <dbReference type="NCBI Taxonomy" id="488731"/>
    <lineage>
        <taxon>Bacteria</taxon>
        <taxon>Pseudomonadati</taxon>
        <taxon>Pseudomonadota</taxon>
        <taxon>Betaproteobacteria</taxon>
        <taxon>Burkholderiales</taxon>
        <taxon>Burkholderiaceae</taxon>
        <taxon>Burkholderia</taxon>
        <taxon>Burkholderia cepacia complex</taxon>
    </lineage>
</organism>
<dbReference type="Proteomes" id="UP000027834">
    <property type="component" value="Chromosome 3"/>
</dbReference>
<evidence type="ECO:0000313" key="1">
    <source>
        <dbReference type="EMBL" id="QTO23317.1"/>
    </source>
</evidence>
<protein>
    <submittedName>
        <fullName evidence="1">Uncharacterized protein</fullName>
    </submittedName>
</protein>
<keyword evidence="2" id="KW-1185">Reference proteome</keyword>
<dbReference type="EMBL" id="CP072522">
    <property type="protein sequence ID" value="QTO23317.1"/>
    <property type="molecule type" value="Genomic_DNA"/>
</dbReference>
<proteinExistence type="predicted"/>
<reference evidence="1" key="1">
    <citation type="submission" date="2014-04" db="EMBL/GenBank/DDBJ databases">
        <authorList>
            <person name="Ho Y.-N."/>
            <person name="Huang C.-C."/>
        </authorList>
    </citation>
    <scope>NUCLEOTIDE SEQUENCE</scope>
    <source>
        <strain evidence="1">869T2</strain>
    </source>
</reference>
<reference evidence="1" key="2">
    <citation type="submission" date="2021-03" db="EMBL/GenBank/DDBJ databases">
        <title>Complete genome sequence of Burkholderia seminalis 869T2.</title>
        <authorList>
            <person name="Hung S.-H."/>
            <person name="Huang C.-T."/>
            <person name="Huang C.-C."/>
            <person name="Kuo C.-H."/>
        </authorList>
    </citation>
    <scope>NUCLEOTIDE SEQUENCE</scope>
    <source>
        <strain evidence="1">869T2</strain>
    </source>
</reference>
<sequence length="42" mass="4683">MSGYLETPDKTAETIKDSWLRTVTWVMSMSVVVFSSGEEAGR</sequence>
<gene>
    <name evidence="1" type="ORF">DT99_035195</name>
</gene>
<evidence type="ECO:0000313" key="2">
    <source>
        <dbReference type="Proteomes" id="UP000027834"/>
    </source>
</evidence>
<name>A0A8A8DG09_9BURK</name>